<gene>
    <name evidence="2" type="ORF">JY572_14515</name>
</gene>
<reference evidence="2 3" key="1">
    <citation type="submission" date="2021-02" db="EMBL/GenBank/DDBJ databases">
        <title>De Novo genome assembly of isolated myxobacteria.</title>
        <authorList>
            <person name="Stevens D.C."/>
        </authorList>
    </citation>
    <scope>NUCLEOTIDE SEQUENCE [LARGE SCALE GENOMIC DNA]</scope>
    <source>
        <strain evidence="2 3">SCHIC003</strain>
    </source>
</reference>
<evidence type="ECO:0008006" key="4">
    <source>
        <dbReference type="Google" id="ProtNLM"/>
    </source>
</evidence>
<dbReference type="RefSeq" id="WP_206718826.1">
    <property type="nucleotide sequence ID" value="NZ_CP071091.1"/>
</dbReference>
<organism evidence="2 3">
    <name type="scientific">Myxococcus landrumensis</name>
    <dbReference type="NCBI Taxonomy" id="2813577"/>
    <lineage>
        <taxon>Bacteria</taxon>
        <taxon>Pseudomonadati</taxon>
        <taxon>Myxococcota</taxon>
        <taxon>Myxococcia</taxon>
        <taxon>Myxococcales</taxon>
        <taxon>Cystobacterineae</taxon>
        <taxon>Myxococcaceae</taxon>
        <taxon>Myxococcus</taxon>
    </lineage>
</organism>
<evidence type="ECO:0000313" key="2">
    <source>
        <dbReference type="EMBL" id="QSQ17192.1"/>
    </source>
</evidence>
<keyword evidence="3" id="KW-1185">Reference proteome</keyword>
<feature type="region of interest" description="Disordered" evidence="1">
    <location>
        <begin position="141"/>
        <end position="166"/>
    </location>
</feature>
<dbReference type="EMBL" id="CP071091">
    <property type="protein sequence ID" value="QSQ17192.1"/>
    <property type="molecule type" value="Genomic_DNA"/>
</dbReference>
<accession>A0ABX7NEE6</accession>
<evidence type="ECO:0000256" key="1">
    <source>
        <dbReference type="SAM" id="MobiDB-lite"/>
    </source>
</evidence>
<dbReference type="Proteomes" id="UP000663090">
    <property type="component" value="Chromosome"/>
</dbReference>
<sequence length="284" mass="31791">MIFAWEEKEDERATASVPWWRTWTGAGVAAVVAACASASATYYNIKLAELEKTHQIKLAELEKAHQIELGRQKAKVDINILYLGLALDVTKPPETRQQLLRFLAKEGEENQLKDWATEELANVDRLLDLRKQLETKEKEAASLRRNAQETESKFSTFQDKTSKDIASRQEEIEKARQQLKTLDEKLAATAEEASMLRLEAVARSSSTPPITSIPEVTFQQPTDARKRCIIKTMISLTSTVCIHTKLASPGIKELAPPQGTTAMLTWSVFALDKTQITCTCTATR</sequence>
<protein>
    <recommendedName>
        <fullName evidence="4">Lipoprotein</fullName>
    </recommendedName>
</protein>
<evidence type="ECO:0000313" key="3">
    <source>
        <dbReference type="Proteomes" id="UP000663090"/>
    </source>
</evidence>
<proteinExistence type="predicted"/>
<feature type="compositionally biased region" description="Basic and acidic residues" evidence="1">
    <location>
        <begin position="141"/>
        <end position="152"/>
    </location>
</feature>
<name>A0ABX7NEE6_9BACT</name>